<dbReference type="Proteomes" id="UP001476798">
    <property type="component" value="Unassembled WGS sequence"/>
</dbReference>
<protein>
    <recommendedName>
        <fullName evidence="3">Recombination activating protein 2</fullName>
    </recommendedName>
</protein>
<comment type="caution">
    <text evidence="1">The sequence shown here is derived from an EMBL/GenBank/DDBJ whole genome shotgun (WGS) entry which is preliminary data.</text>
</comment>
<evidence type="ECO:0008006" key="3">
    <source>
        <dbReference type="Google" id="ProtNLM"/>
    </source>
</evidence>
<sequence length="165" mass="17775">SSRKSSSSAGLELCCIPDRLKSIYTLSNGEGVGGYLLVIPQGPRGPDFGLSSHHCWAKEEGIIHLICILTPAFTLILLSEVNCKGSNLSWTNLSNFFLISGLPAERVGSERARCGGETRKRTTCQIQEHVGEQGITPYSPDYLVMALICKLPHGCRTAGLASFPP</sequence>
<dbReference type="EMBL" id="JAHRIO010069982">
    <property type="protein sequence ID" value="MEQ2180364.1"/>
    <property type="molecule type" value="Genomic_DNA"/>
</dbReference>
<keyword evidence="2" id="KW-1185">Reference proteome</keyword>
<evidence type="ECO:0000313" key="1">
    <source>
        <dbReference type="EMBL" id="MEQ2180364.1"/>
    </source>
</evidence>
<gene>
    <name evidence="1" type="ORF">GOODEAATRI_000566</name>
</gene>
<reference evidence="1 2" key="1">
    <citation type="submission" date="2021-06" db="EMBL/GenBank/DDBJ databases">
        <authorList>
            <person name="Palmer J.M."/>
        </authorList>
    </citation>
    <scope>NUCLEOTIDE SEQUENCE [LARGE SCALE GENOMIC DNA]</scope>
    <source>
        <strain evidence="1 2">GA_2019</strain>
        <tissue evidence="1">Muscle</tissue>
    </source>
</reference>
<organism evidence="1 2">
    <name type="scientific">Goodea atripinnis</name>
    <dbReference type="NCBI Taxonomy" id="208336"/>
    <lineage>
        <taxon>Eukaryota</taxon>
        <taxon>Metazoa</taxon>
        <taxon>Chordata</taxon>
        <taxon>Craniata</taxon>
        <taxon>Vertebrata</taxon>
        <taxon>Euteleostomi</taxon>
        <taxon>Actinopterygii</taxon>
        <taxon>Neopterygii</taxon>
        <taxon>Teleostei</taxon>
        <taxon>Neoteleostei</taxon>
        <taxon>Acanthomorphata</taxon>
        <taxon>Ovalentaria</taxon>
        <taxon>Atherinomorphae</taxon>
        <taxon>Cyprinodontiformes</taxon>
        <taxon>Goodeidae</taxon>
        <taxon>Goodea</taxon>
    </lineage>
</organism>
<evidence type="ECO:0000313" key="2">
    <source>
        <dbReference type="Proteomes" id="UP001476798"/>
    </source>
</evidence>
<feature type="non-terminal residue" evidence="1">
    <location>
        <position position="1"/>
    </location>
</feature>
<proteinExistence type="predicted"/>
<accession>A0ABV0PA92</accession>
<name>A0ABV0PA92_9TELE</name>